<organism evidence="2 3">
    <name type="scientific">Sphingobium nicotianae</name>
    <dbReference type="NCBI Taxonomy" id="2782607"/>
    <lineage>
        <taxon>Bacteria</taxon>
        <taxon>Pseudomonadati</taxon>
        <taxon>Pseudomonadota</taxon>
        <taxon>Alphaproteobacteria</taxon>
        <taxon>Sphingomonadales</taxon>
        <taxon>Sphingomonadaceae</taxon>
        <taxon>Sphingobium</taxon>
    </lineage>
</organism>
<name>A0A9X1DAU6_9SPHN</name>
<reference evidence="2" key="1">
    <citation type="submission" date="2021-05" db="EMBL/GenBank/DDBJ databases">
        <title>Genome of Sphingobium sp. strain.</title>
        <authorList>
            <person name="Fan R."/>
        </authorList>
    </citation>
    <scope>NUCLEOTIDE SEQUENCE</scope>
    <source>
        <strain evidence="2">H33</strain>
    </source>
</reference>
<gene>
    <name evidence="2" type="ORF">KK488_06325</name>
</gene>
<dbReference type="EMBL" id="JAHGAW010000004">
    <property type="protein sequence ID" value="MBT2186562.1"/>
    <property type="molecule type" value="Genomic_DNA"/>
</dbReference>
<dbReference type="Proteomes" id="UP001138757">
    <property type="component" value="Unassembled WGS sequence"/>
</dbReference>
<evidence type="ECO:0000313" key="3">
    <source>
        <dbReference type="Proteomes" id="UP001138757"/>
    </source>
</evidence>
<keyword evidence="3" id="KW-1185">Reference proteome</keyword>
<protein>
    <submittedName>
        <fullName evidence="2">DUF481 domain-containing protein</fullName>
    </submittedName>
</protein>
<sequence length="315" mass="33948">MVLSIFHWPPPIAALTLALAVLTVPAQAELPPSVEAMIREAGRTDKATLVAVVRMAKATNPDDVAAIETLGATFMADLQRKSDAAQAAAKAAEEARLSSLGLFDGWSGQGEAGFGVTTGNTDQLNVLLGIRLARDGLKARHKFATSVDYQQTDGHRSQERYSASYALNYLLKDGLYVAASLGWERDEFAGFSHRFTESVGLGYRAINRPNMTLDIDGGPALRQTFFVDGTDEEDFGARGSLVYRWTVRPGTIFSQEASVVSSGGNTTLISTSSLNTKLTRIFSARISFNVQSETDPLPGRKPTDTATRASLVYSF</sequence>
<dbReference type="InterPro" id="IPR007433">
    <property type="entry name" value="DUF481"/>
</dbReference>
<comment type="caution">
    <text evidence="2">The sequence shown here is derived from an EMBL/GenBank/DDBJ whole genome shotgun (WGS) entry which is preliminary data.</text>
</comment>
<feature type="chain" id="PRO_5040735961" evidence="1">
    <location>
        <begin position="29"/>
        <end position="315"/>
    </location>
</feature>
<evidence type="ECO:0000313" key="2">
    <source>
        <dbReference type="EMBL" id="MBT2186562.1"/>
    </source>
</evidence>
<accession>A0A9X1DAU6</accession>
<feature type="signal peptide" evidence="1">
    <location>
        <begin position="1"/>
        <end position="28"/>
    </location>
</feature>
<keyword evidence="1" id="KW-0732">Signal</keyword>
<dbReference type="AlphaFoldDB" id="A0A9X1DAU6"/>
<dbReference type="Pfam" id="PF04338">
    <property type="entry name" value="DUF481"/>
    <property type="match status" value="1"/>
</dbReference>
<dbReference type="RefSeq" id="WP_214622323.1">
    <property type="nucleotide sequence ID" value="NZ_JAHGAW010000004.1"/>
</dbReference>
<evidence type="ECO:0000256" key="1">
    <source>
        <dbReference type="SAM" id="SignalP"/>
    </source>
</evidence>
<proteinExistence type="predicted"/>